<name>A0A7J4GRA6_9ARCH</name>
<proteinExistence type="predicted"/>
<dbReference type="AlphaFoldDB" id="A0A7J4GRA6"/>
<evidence type="ECO:0000259" key="1">
    <source>
        <dbReference type="Pfam" id="PF13636"/>
    </source>
</evidence>
<organism evidence="2 3">
    <name type="scientific">Marine Group III euryarchaeote</name>
    <dbReference type="NCBI Taxonomy" id="2173149"/>
    <lineage>
        <taxon>Archaea</taxon>
        <taxon>Methanobacteriati</taxon>
        <taxon>Thermoplasmatota</taxon>
        <taxon>Thermoplasmata</taxon>
        <taxon>Candidatus Thermoprofundales</taxon>
    </lineage>
</organism>
<reference evidence="3" key="1">
    <citation type="journal article" date="2019" name="bioRxiv">
        <title>Genome diversification in globally distributed novel marine Proteobacteria is linked to environmental adaptation.</title>
        <authorList>
            <person name="Zhou Z."/>
            <person name="Tran P.Q."/>
            <person name="Kieft K."/>
            <person name="Anantharaman K."/>
        </authorList>
    </citation>
    <scope>NUCLEOTIDE SEQUENCE [LARGE SCALE GENOMIC DNA]</scope>
</reference>
<dbReference type="InterPro" id="IPR027391">
    <property type="entry name" value="Nol1_Nop2_Fmu_2"/>
</dbReference>
<evidence type="ECO:0000313" key="2">
    <source>
        <dbReference type="EMBL" id="HIF37156.1"/>
    </source>
</evidence>
<dbReference type="Gene3D" id="3.10.450.720">
    <property type="match status" value="1"/>
</dbReference>
<comment type="caution">
    <text evidence="2">The sequence shown here is derived from an EMBL/GenBank/DDBJ whole genome shotgun (WGS) entry which is preliminary data.</text>
</comment>
<accession>A0A7J4GRA6</accession>
<sequence length="147" mass="17171">MLASLNLEKKTQILDYCKERFDISKKIFDDYNWYLGSKNRIFIGPDKIERINPESIGICVFRLNKTPKPTTNFLQLFGNQIYKNVIELNKKQTTDYCNGLNLEPETDVKPGFVIVKYKKITLGCGHWNGNLLKNQIPKSRFCKINYL</sequence>
<dbReference type="Proteomes" id="UP000585802">
    <property type="component" value="Unassembled WGS sequence"/>
</dbReference>
<evidence type="ECO:0000313" key="3">
    <source>
        <dbReference type="Proteomes" id="UP000585802"/>
    </source>
</evidence>
<protein>
    <recommendedName>
        <fullName evidence="1">rRNA small subunit methyltransferase F RNA-binding PUA-like domain-containing protein</fullName>
    </recommendedName>
</protein>
<feature type="domain" description="rRNA small subunit methyltransferase F RNA-binding PUA-like" evidence="1">
    <location>
        <begin position="95"/>
        <end position="140"/>
    </location>
</feature>
<dbReference type="Pfam" id="PF13636">
    <property type="entry name" value="Methyltranf_PUA"/>
    <property type="match status" value="1"/>
</dbReference>
<dbReference type="EMBL" id="DUCX01000033">
    <property type="protein sequence ID" value="HIF37156.1"/>
    <property type="molecule type" value="Genomic_DNA"/>
</dbReference>
<gene>
    <name evidence="2" type="ORF">EYQ70_01900</name>
</gene>